<gene>
    <name evidence="6" type="ORF">DFQ59_103101</name>
</gene>
<evidence type="ECO:0000259" key="3">
    <source>
        <dbReference type="Pfam" id="PF06761"/>
    </source>
</evidence>
<name>A0A369CEY9_9GAMM</name>
<keyword evidence="1" id="KW-0472">Membrane</keyword>
<dbReference type="RefSeq" id="WP_114279325.1">
    <property type="nucleotide sequence ID" value="NZ_QPJY01000003.1"/>
</dbReference>
<feature type="transmembrane region" description="Helical" evidence="1">
    <location>
        <begin position="12"/>
        <end position="29"/>
    </location>
</feature>
<dbReference type="Proteomes" id="UP000252707">
    <property type="component" value="Unassembled WGS sequence"/>
</dbReference>
<dbReference type="PANTHER" id="PTHR36153:SF1">
    <property type="entry name" value="TYPE VI SECRETION SYSTEM COMPONENT TSSM1"/>
    <property type="match status" value="1"/>
</dbReference>
<dbReference type="Pfam" id="PF06761">
    <property type="entry name" value="IcmF-related"/>
    <property type="match status" value="1"/>
</dbReference>
<reference evidence="6 7" key="1">
    <citation type="submission" date="2018-07" db="EMBL/GenBank/DDBJ databases">
        <title>Genomic Encyclopedia of Type Strains, Phase IV (KMG-IV): sequencing the most valuable type-strain genomes for metagenomic binning, comparative biology and taxonomic classification.</title>
        <authorList>
            <person name="Goeker M."/>
        </authorList>
    </citation>
    <scope>NUCLEOTIDE SEQUENCE [LARGE SCALE GENOMIC DNA]</scope>
    <source>
        <strain evidence="6 7">DSM 26407</strain>
    </source>
</reference>
<feature type="domain" description="IcmF-related" evidence="3">
    <location>
        <begin position="511"/>
        <end position="815"/>
    </location>
</feature>
<accession>A0A369CEY9</accession>
<evidence type="ECO:0000259" key="4">
    <source>
        <dbReference type="Pfam" id="PF14331"/>
    </source>
</evidence>
<keyword evidence="7" id="KW-1185">Reference proteome</keyword>
<dbReference type="InterPro" id="IPR017731">
    <property type="entry name" value="TssM1-like"/>
</dbReference>
<evidence type="ECO:0000259" key="2">
    <source>
        <dbReference type="Pfam" id="PF06744"/>
    </source>
</evidence>
<evidence type="ECO:0000259" key="5">
    <source>
        <dbReference type="Pfam" id="PF21070"/>
    </source>
</evidence>
<dbReference type="InterPro" id="IPR025743">
    <property type="entry name" value="TssM1_N"/>
</dbReference>
<evidence type="ECO:0000313" key="7">
    <source>
        <dbReference type="Proteomes" id="UP000252707"/>
    </source>
</evidence>
<dbReference type="PANTHER" id="PTHR36153">
    <property type="entry name" value="INNER MEMBRANE PROTEIN-RELATED"/>
    <property type="match status" value="1"/>
</dbReference>
<feature type="domain" description="Type VI secretion system IcmF C-terminal" evidence="2">
    <location>
        <begin position="1070"/>
        <end position="1175"/>
    </location>
</feature>
<sequence>MKRLLNLLRRPWLLSLLGLIALAVIVWFLGPLLSFAGWEPLVSATGRLVAIAVLAALWGLNRLRRAWQAKRTNQAILDGLTSGAAEAPAGPAPGEVESAEELATIRKRFEEALAVLKQSRLKHRFGRHYIYELPWYVIIGPPGSGKTTALLNSGLHFPLAERFGQDAIRGVGGTRNCDWWFTDEAVLLDTAGRYTTQDSFESVDRAAWMGFLKLLKRHRRRRPINGVLVAVSVADLLQQSEGERAAHARAIKQRIHELHQEFGIRFPIYFTFTKCDLVAGFMEFFADLGREERAQVWGMTFPAEETETEAGLVRHFGPEFDALLQRLNARLVERLQAERDPQRRNLIYTFPQQFGTLKTLLEPFLGEIFQPSRFETPPQLRGVYFTSGTQEGSPIDRVMGSVAASFRLDRQSLPAFVGHGQSYFITRLFRDLAFPEADLAGTNLRLERQRRWLERVVYAAAAGVTLLAAAAWTTSYTTNKAYVSEVDSQVQAIQAQIDAMDPDQRDLISVLPLMDALRNLPGGYAAKDEGVPLLMGLGLYQGDKLGTEAKSVYQRVLRRAFLPRVILRLEDQLRSGMGKPDYLYEALRVYLMLDDPDHFDAATVRTWMAFDWEQNLPRDVSKEQRQQLEAHLAAALEREAGTAPIPLDGELVSRAREVLLRVPLDQRIYARIRQEKIANEIPDFTISGAAGPDAPLVFVRKSGLPLNQGVPGLYTYDGYHQVFARQAPDLVRELASESWILGPQAPTADPAKLQELVASVRRLYLQDYIARWSDLLDDLDIAPFTSLRQGVEILRVLSGPDSPLKRLLVAVARETMLDRQTEAETGLVERATDRVSALRDRFGRLFSERAATAAAPDTPERQVSQRFEPLNRLVVAPEDGAPPIDGLIASLNELYLYVNAIASAADRGGAALEAARSQAGMGGDVVGKVRTEADRLPLPLQGWVKGVAADSAGMTIGGVSAHLNNVWTSTVLPFYRQAISGRYPLVRSSDREATLEDFGRFFGPGGLMDDFFKKYLESFVDTSGSQWSWRAAAGGSRLGISNAVLQQFQNAAAIRDAFFPAGGQTPAVSFTLVPQGLDAGVSRFLLDLEGQLADYRHGPTRQVRLTWPAANSTGQVRLVFEDTAGNRPGVTETGPWAWFRVLDKATVEPTAVRDRFKVTFSLGGHSASYELQASSVRNPFKLDALEAFRCPERL</sequence>
<protein>
    <submittedName>
        <fullName evidence="6">Type VI secretion system protein ImpL</fullName>
    </submittedName>
</protein>
<dbReference type="InterPro" id="IPR048677">
    <property type="entry name" value="TssM1_hel"/>
</dbReference>
<dbReference type="Pfam" id="PF14331">
    <property type="entry name" value="IcmF-related_N"/>
    <property type="match status" value="1"/>
</dbReference>
<comment type="caution">
    <text evidence="6">The sequence shown here is derived from an EMBL/GenBank/DDBJ whole genome shotgun (WGS) entry which is preliminary data.</text>
</comment>
<feature type="domain" description="Type VI secretion system component TssM1 helical" evidence="5">
    <location>
        <begin position="960"/>
        <end position="1062"/>
    </location>
</feature>
<keyword evidence="1" id="KW-1133">Transmembrane helix</keyword>
<dbReference type="Pfam" id="PF21070">
    <property type="entry name" value="IcmF_helical"/>
    <property type="match status" value="1"/>
</dbReference>
<feature type="domain" description="Type VI secretion system component TssM1 N-terminal" evidence="4">
    <location>
        <begin position="202"/>
        <end position="460"/>
    </location>
</feature>
<keyword evidence="1" id="KW-0812">Transmembrane</keyword>
<dbReference type="InterPro" id="IPR009612">
    <property type="entry name" value="IcmF-rel"/>
</dbReference>
<dbReference type="EMBL" id="QPJY01000003">
    <property type="protein sequence ID" value="RCX31137.1"/>
    <property type="molecule type" value="Genomic_DNA"/>
</dbReference>
<dbReference type="InterPro" id="IPR053156">
    <property type="entry name" value="T6SS_TssM-like"/>
</dbReference>
<feature type="transmembrane region" description="Helical" evidence="1">
    <location>
        <begin position="41"/>
        <end position="61"/>
    </location>
</feature>
<dbReference type="InterPro" id="IPR010623">
    <property type="entry name" value="IcmF_C"/>
</dbReference>
<dbReference type="InterPro" id="IPR027417">
    <property type="entry name" value="P-loop_NTPase"/>
</dbReference>
<dbReference type="SUPFAM" id="SSF52540">
    <property type="entry name" value="P-loop containing nucleoside triphosphate hydrolases"/>
    <property type="match status" value="1"/>
</dbReference>
<dbReference type="NCBIfam" id="TIGR03348">
    <property type="entry name" value="VI_IcmF"/>
    <property type="match status" value="1"/>
</dbReference>
<evidence type="ECO:0000313" key="6">
    <source>
        <dbReference type="EMBL" id="RCX31137.1"/>
    </source>
</evidence>
<feature type="transmembrane region" description="Helical" evidence="1">
    <location>
        <begin position="452"/>
        <end position="472"/>
    </location>
</feature>
<evidence type="ECO:0000256" key="1">
    <source>
        <dbReference type="SAM" id="Phobius"/>
    </source>
</evidence>
<proteinExistence type="predicted"/>
<dbReference type="OrthoDB" id="9758229at2"/>
<dbReference type="AlphaFoldDB" id="A0A369CEY9"/>
<dbReference type="Pfam" id="PF06744">
    <property type="entry name" value="IcmF_C"/>
    <property type="match status" value="1"/>
</dbReference>
<organism evidence="6 7">
    <name type="scientific">Thioalbus denitrificans</name>
    <dbReference type="NCBI Taxonomy" id="547122"/>
    <lineage>
        <taxon>Bacteria</taxon>
        <taxon>Pseudomonadati</taxon>
        <taxon>Pseudomonadota</taxon>
        <taxon>Gammaproteobacteria</taxon>
        <taxon>Chromatiales</taxon>
        <taxon>Ectothiorhodospiraceae</taxon>
        <taxon>Thioalbus</taxon>
    </lineage>
</organism>